<sequence>MFSFIQNIDNLILDRINTIFHSSFLDEIMPVITRLGNNGFIWIAIAVIFILTKKYRTTGIIMLCALGVSALIGNLILKPLIARERPCFLNTDYKLLIPRPQDFSFPSGHTMSSFTASTVLFIRHRKFGIAALVLAATIAFSRLYLYVHYPSDILAGLLMGAAIAILCSYGYQYKIEDKKIIKS</sequence>
<dbReference type="Proteomes" id="UP000273083">
    <property type="component" value="Unassembled WGS sequence"/>
</dbReference>
<organism evidence="9 10">
    <name type="scientific">Mobilisporobacter senegalensis</name>
    <dbReference type="NCBI Taxonomy" id="1329262"/>
    <lineage>
        <taxon>Bacteria</taxon>
        <taxon>Bacillati</taxon>
        <taxon>Bacillota</taxon>
        <taxon>Clostridia</taxon>
        <taxon>Lachnospirales</taxon>
        <taxon>Lachnospiraceae</taxon>
        <taxon>Mobilisporobacter</taxon>
    </lineage>
</organism>
<feature type="domain" description="Phosphatidic acid phosphatase type 2/haloperoxidase" evidence="8">
    <location>
        <begin position="61"/>
        <end position="168"/>
    </location>
</feature>
<evidence type="ECO:0000256" key="2">
    <source>
        <dbReference type="ARBA" id="ARBA00022475"/>
    </source>
</evidence>
<keyword evidence="2" id="KW-1003">Cell membrane</keyword>
<dbReference type="Pfam" id="PF01569">
    <property type="entry name" value="PAP2"/>
    <property type="match status" value="1"/>
</dbReference>
<keyword evidence="5 7" id="KW-1133">Transmembrane helix</keyword>
<dbReference type="RefSeq" id="WP_123608344.1">
    <property type="nucleotide sequence ID" value="NZ_RJVG01000002.1"/>
</dbReference>
<keyword evidence="10" id="KW-1185">Reference proteome</keyword>
<reference evidence="9 10" key="1">
    <citation type="submission" date="2018-11" db="EMBL/GenBank/DDBJ databases">
        <title>Genomic Encyclopedia of Type Strains, Phase IV (KMG-IV): sequencing the most valuable type-strain genomes for metagenomic binning, comparative biology and taxonomic classification.</title>
        <authorList>
            <person name="Goeker M."/>
        </authorList>
    </citation>
    <scope>NUCLEOTIDE SEQUENCE [LARGE SCALE GENOMIC DNA]</scope>
    <source>
        <strain evidence="9 10">DSM 26537</strain>
    </source>
</reference>
<protein>
    <submittedName>
        <fullName evidence="9">Undecaprenyl-diphosphatase</fullName>
    </submittedName>
</protein>
<accession>A0A3N1XVK4</accession>
<dbReference type="OrthoDB" id="9789113at2"/>
<evidence type="ECO:0000313" key="10">
    <source>
        <dbReference type="Proteomes" id="UP000273083"/>
    </source>
</evidence>
<comment type="subcellular location">
    <subcellularLocation>
        <location evidence="1">Cell membrane</location>
        <topology evidence="1">Multi-pass membrane protein</topology>
    </subcellularLocation>
</comment>
<dbReference type="SUPFAM" id="SSF48317">
    <property type="entry name" value="Acid phosphatase/Vanadium-dependent haloperoxidase"/>
    <property type="match status" value="1"/>
</dbReference>
<evidence type="ECO:0000313" key="9">
    <source>
        <dbReference type="EMBL" id="ROR30655.1"/>
    </source>
</evidence>
<evidence type="ECO:0000256" key="4">
    <source>
        <dbReference type="ARBA" id="ARBA00022801"/>
    </source>
</evidence>
<dbReference type="SMART" id="SM00014">
    <property type="entry name" value="acidPPc"/>
    <property type="match status" value="1"/>
</dbReference>
<dbReference type="InterPro" id="IPR036938">
    <property type="entry name" value="PAP2/HPO_sf"/>
</dbReference>
<evidence type="ECO:0000256" key="1">
    <source>
        <dbReference type="ARBA" id="ARBA00004651"/>
    </source>
</evidence>
<feature type="transmembrane region" description="Helical" evidence="7">
    <location>
        <begin position="35"/>
        <end position="52"/>
    </location>
</feature>
<feature type="transmembrane region" description="Helical" evidence="7">
    <location>
        <begin position="153"/>
        <end position="171"/>
    </location>
</feature>
<keyword evidence="4" id="KW-0378">Hydrolase</keyword>
<dbReference type="PANTHER" id="PTHR14969">
    <property type="entry name" value="SPHINGOSINE-1-PHOSPHATE PHOSPHOHYDROLASE"/>
    <property type="match status" value="1"/>
</dbReference>
<evidence type="ECO:0000256" key="6">
    <source>
        <dbReference type="ARBA" id="ARBA00023136"/>
    </source>
</evidence>
<dbReference type="CDD" id="cd03392">
    <property type="entry name" value="PAP2_like_2"/>
    <property type="match status" value="1"/>
</dbReference>
<dbReference type="AlphaFoldDB" id="A0A3N1XVK4"/>
<gene>
    <name evidence="9" type="ORF">EDD66_102309</name>
</gene>
<dbReference type="EMBL" id="RJVG01000002">
    <property type="protein sequence ID" value="ROR30655.1"/>
    <property type="molecule type" value="Genomic_DNA"/>
</dbReference>
<evidence type="ECO:0000256" key="7">
    <source>
        <dbReference type="SAM" id="Phobius"/>
    </source>
</evidence>
<keyword evidence="3 7" id="KW-0812">Transmembrane</keyword>
<comment type="caution">
    <text evidence="9">The sequence shown here is derived from an EMBL/GenBank/DDBJ whole genome shotgun (WGS) entry which is preliminary data.</text>
</comment>
<keyword evidence="6 7" id="KW-0472">Membrane</keyword>
<feature type="transmembrane region" description="Helical" evidence="7">
    <location>
        <begin position="127"/>
        <end position="147"/>
    </location>
</feature>
<evidence type="ECO:0000259" key="8">
    <source>
        <dbReference type="SMART" id="SM00014"/>
    </source>
</evidence>
<dbReference type="PANTHER" id="PTHR14969:SF62">
    <property type="entry name" value="DECAPRENYLPHOSPHORYL-5-PHOSPHORIBOSE PHOSPHATASE RV3807C-RELATED"/>
    <property type="match status" value="1"/>
</dbReference>
<evidence type="ECO:0000256" key="5">
    <source>
        <dbReference type="ARBA" id="ARBA00022989"/>
    </source>
</evidence>
<proteinExistence type="predicted"/>
<dbReference type="GO" id="GO:0005886">
    <property type="term" value="C:plasma membrane"/>
    <property type="evidence" value="ECO:0007669"/>
    <property type="project" value="UniProtKB-SubCell"/>
</dbReference>
<dbReference type="InterPro" id="IPR000326">
    <property type="entry name" value="PAP2/HPO"/>
</dbReference>
<evidence type="ECO:0000256" key="3">
    <source>
        <dbReference type="ARBA" id="ARBA00022692"/>
    </source>
</evidence>
<name>A0A3N1XVK4_9FIRM</name>
<feature type="transmembrane region" description="Helical" evidence="7">
    <location>
        <begin position="58"/>
        <end position="77"/>
    </location>
</feature>
<dbReference type="Gene3D" id="1.20.144.10">
    <property type="entry name" value="Phosphatidic acid phosphatase type 2/haloperoxidase"/>
    <property type="match status" value="2"/>
</dbReference>
<dbReference type="GO" id="GO:0016787">
    <property type="term" value="F:hydrolase activity"/>
    <property type="evidence" value="ECO:0007669"/>
    <property type="project" value="UniProtKB-KW"/>
</dbReference>